<evidence type="ECO:0000256" key="1">
    <source>
        <dbReference type="SAM" id="MobiDB-lite"/>
    </source>
</evidence>
<proteinExistence type="predicted"/>
<feature type="region of interest" description="Disordered" evidence="1">
    <location>
        <begin position="236"/>
        <end position="272"/>
    </location>
</feature>
<dbReference type="PANTHER" id="PTHR33361:SF2">
    <property type="entry name" value="DUF885 DOMAIN-CONTAINING PROTEIN"/>
    <property type="match status" value="1"/>
</dbReference>
<dbReference type="Pfam" id="PF05960">
    <property type="entry name" value="DUF885"/>
    <property type="match status" value="1"/>
</dbReference>
<name>A0A5B7DW43_PORTR</name>
<dbReference type="AlphaFoldDB" id="A0A5B7DW43"/>
<keyword evidence="3" id="KW-1185">Reference proteome</keyword>
<comment type="caution">
    <text evidence="2">The sequence shown here is derived from an EMBL/GenBank/DDBJ whole genome shotgun (WGS) entry which is preliminary data.</text>
</comment>
<protein>
    <recommendedName>
        <fullName evidence="4">DUF885 domain-containing protein</fullName>
    </recommendedName>
</protein>
<reference evidence="2 3" key="1">
    <citation type="submission" date="2019-05" db="EMBL/GenBank/DDBJ databases">
        <title>Another draft genome of Portunus trituberculatus and its Hox gene families provides insights of decapod evolution.</title>
        <authorList>
            <person name="Jeong J.-H."/>
            <person name="Song I."/>
            <person name="Kim S."/>
            <person name="Choi T."/>
            <person name="Kim D."/>
            <person name="Ryu S."/>
            <person name="Kim W."/>
        </authorList>
    </citation>
    <scope>NUCLEOTIDE SEQUENCE [LARGE SCALE GENOMIC DNA]</scope>
    <source>
        <tissue evidence="2">Muscle</tissue>
    </source>
</reference>
<dbReference type="EMBL" id="VSRR010001446">
    <property type="protein sequence ID" value="MPC25319.1"/>
    <property type="molecule type" value="Genomic_DNA"/>
</dbReference>
<dbReference type="OrthoDB" id="5959877at2759"/>
<dbReference type="Proteomes" id="UP000324222">
    <property type="component" value="Unassembled WGS sequence"/>
</dbReference>
<sequence>MRLWTAAEHTVAAAVVAVVVGLAAIVTSAPPPPPLATPRPDLLALTQDYWHWKTQDYPQFATQDYRTVNSLFLLEIGHSLTADMANALWVGSDVMYVNETMNEYVISFLHFLMVLLLQVGINDNTAGRLDSYSMQHLQQRKAKCEEFLQRAHDIDASSLSPEDLMTLKVFKEEMMTYIQNFPYKKYFAPVTFMAGPQDDFKRMVEKQMVLVSYNDYQKLLSRGYFFGVPPISKPRVRRPNLHSDHGQDSNLPTRALGDPSDPKAHMVPLHHGGPLGSLNSANQYLPATRSEVAASSLPGGEDYYLACLKFFTSTNLTPQEIHNLGLTEVARVEEEVQKTAAEIGMEGKTFSEISEALKTDPVQRFTSKNDLLNTFRNTIYNVIYPRVQEMFPSLPPTNFTVDGDDNPQAIFARYSGPSMDGSRLGSFILNTHSYDVRKKYEVMALSLHETLPGHHLYGAYRQMNPSTPSFRKYIDFTFYTNTPARFPLHTVLSEGWALYSEFLGEELGLYTDPYQK</sequence>
<evidence type="ECO:0008006" key="4">
    <source>
        <dbReference type="Google" id="ProtNLM"/>
    </source>
</evidence>
<accession>A0A5B7DW43</accession>
<organism evidence="2 3">
    <name type="scientific">Portunus trituberculatus</name>
    <name type="common">Swimming crab</name>
    <name type="synonym">Neptunus trituberculatus</name>
    <dbReference type="NCBI Taxonomy" id="210409"/>
    <lineage>
        <taxon>Eukaryota</taxon>
        <taxon>Metazoa</taxon>
        <taxon>Ecdysozoa</taxon>
        <taxon>Arthropoda</taxon>
        <taxon>Crustacea</taxon>
        <taxon>Multicrustacea</taxon>
        <taxon>Malacostraca</taxon>
        <taxon>Eumalacostraca</taxon>
        <taxon>Eucarida</taxon>
        <taxon>Decapoda</taxon>
        <taxon>Pleocyemata</taxon>
        <taxon>Brachyura</taxon>
        <taxon>Eubrachyura</taxon>
        <taxon>Portunoidea</taxon>
        <taxon>Portunidae</taxon>
        <taxon>Portuninae</taxon>
        <taxon>Portunus</taxon>
    </lineage>
</organism>
<evidence type="ECO:0000313" key="2">
    <source>
        <dbReference type="EMBL" id="MPC25319.1"/>
    </source>
</evidence>
<dbReference type="InterPro" id="IPR010281">
    <property type="entry name" value="DUF885"/>
</dbReference>
<evidence type="ECO:0000313" key="3">
    <source>
        <dbReference type="Proteomes" id="UP000324222"/>
    </source>
</evidence>
<gene>
    <name evidence="2" type="ORF">E2C01_018425</name>
</gene>
<dbReference type="PANTHER" id="PTHR33361">
    <property type="entry name" value="GLR0591 PROTEIN"/>
    <property type="match status" value="1"/>
</dbReference>